<evidence type="ECO:0000313" key="1">
    <source>
        <dbReference type="EMBL" id="OGM87598.1"/>
    </source>
</evidence>
<name>A0A1F8DI77_9BACT</name>
<proteinExistence type="predicted"/>
<gene>
    <name evidence="1" type="ORF">A2594_01775</name>
</gene>
<protein>
    <submittedName>
        <fullName evidence="1">Uncharacterized protein</fullName>
    </submittedName>
</protein>
<comment type="caution">
    <text evidence="1">The sequence shown here is derived from an EMBL/GenBank/DDBJ whole genome shotgun (WGS) entry which is preliminary data.</text>
</comment>
<reference evidence="1 2" key="1">
    <citation type="journal article" date="2016" name="Nat. Commun.">
        <title>Thousands of microbial genomes shed light on interconnected biogeochemical processes in an aquifer system.</title>
        <authorList>
            <person name="Anantharaman K."/>
            <person name="Brown C.T."/>
            <person name="Hug L.A."/>
            <person name="Sharon I."/>
            <person name="Castelle C.J."/>
            <person name="Probst A.J."/>
            <person name="Thomas B.C."/>
            <person name="Singh A."/>
            <person name="Wilkins M.J."/>
            <person name="Karaoz U."/>
            <person name="Brodie E.L."/>
            <person name="Williams K.H."/>
            <person name="Hubbard S.S."/>
            <person name="Banfield J.F."/>
        </authorList>
    </citation>
    <scope>NUCLEOTIDE SEQUENCE [LARGE SCALE GENOMIC DNA]</scope>
</reference>
<accession>A0A1F8DI77</accession>
<organism evidence="1 2">
    <name type="scientific">Candidatus Woesebacteria bacterium RIFOXYD1_FULL_41_28</name>
    <dbReference type="NCBI Taxonomy" id="1802550"/>
    <lineage>
        <taxon>Bacteria</taxon>
        <taxon>Candidatus Woeseibacteriota</taxon>
    </lineage>
</organism>
<sequence>MVAIFLIITLSESLHQVPAMSRLDPWAITAKLTQFTRRGNYFKYILKSAITAATNNHCVEANQMSLPIQPEIENKTATTAPNINVLETSSLFLCKIFNLLTPSLIIYHLTKNFIKSKLDQLVNYGEIP</sequence>
<dbReference type="Proteomes" id="UP000176775">
    <property type="component" value="Unassembled WGS sequence"/>
</dbReference>
<dbReference type="AlphaFoldDB" id="A0A1F8DI77"/>
<dbReference type="EMBL" id="MGIK01000027">
    <property type="protein sequence ID" value="OGM87598.1"/>
    <property type="molecule type" value="Genomic_DNA"/>
</dbReference>
<evidence type="ECO:0000313" key="2">
    <source>
        <dbReference type="Proteomes" id="UP000176775"/>
    </source>
</evidence>